<dbReference type="InterPro" id="IPR013321">
    <property type="entry name" value="Arc_rbn_hlx_hlx"/>
</dbReference>
<dbReference type="Gene3D" id="1.10.1220.10">
    <property type="entry name" value="Met repressor-like"/>
    <property type="match status" value="1"/>
</dbReference>
<dbReference type="GO" id="GO:0006355">
    <property type="term" value="P:regulation of DNA-templated transcription"/>
    <property type="evidence" value="ECO:0007669"/>
    <property type="project" value="InterPro"/>
</dbReference>
<protein>
    <recommendedName>
        <fullName evidence="2">Arc-like DNA binding domain-containing protein</fullName>
    </recommendedName>
</protein>
<feature type="domain" description="Arc-like DNA binding" evidence="2">
    <location>
        <begin position="32"/>
        <end position="70"/>
    </location>
</feature>
<dbReference type="Pfam" id="PF03869">
    <property type="entry name" value="Arc"/>
    <property type="match status" value="1"/>
</dbReference>
<dbReference type="Proteomes" id="UP000245865">
    <property type="component" value="Unassembled WGS sequence"/>
</dbReference>
<name>A0A316J877_9HYPH</name>
<dbReference type="InterPro" id="IPR010985">
    <property type="entry name" value="Ribbon_hlx_hlx"/>
</dbReference>
<proteinExistence type="predicted"/>
<dbReference type="AlphaFoldDB" id="A0A316J877"/>
<gene>
    <name evidence="3" type="ORF">DKP76_10435</name>
</gene>
<reference evidence="3 4" key="1">
    <citation type="submission" date="2018-05" db="EMBL/GenBank/DDBJ databases">
        <title>Comparative genomic sequence analysis between strain HN4 and CCM 8460T (Falsochrobactrum ovis) will provide more evidence to prove that HN4 is a new species of Falsochrobactrum.</title>
        <authorList>
            <person name="Lyu W."/>
            <person name="Sun L."/>
            <person name="Yao L."/>
        </authorList>
    </citation>
    <scope>NUCLEOTIDE SEQUENCE [LARGE SCALE GENOMIC DNA]</scope>
    <source>
        <strain evidence="3 4">HN4</strain>
    </source>
</reference>
<organism evidence="3 4">
    <name type="scientific">Falsochrobactrum shanghaiense</name>
    <dbReference type="NCBI Taxonomy" id="2201899"/>
    <lineage>
        <taxon>Bacteria</taxon>
        <taxon>Pseudomonadati</taxon>
        <taxon>Pseudomonadota</taxon>
        <taxon>Alphaproteobacteria</taxon>
        <taxon>Hyphomicrobiales</taxon>
        <taxon>Brucellaceae</taxon>
        <taxon>Falsochrobactrum</taxon>
    </lineage>
</organism>
<dbReference type="SUPFAM" id="SSF47598">
    <property type="entry name" value="Ribbon-helix-helix"/>
    <property type="match status" value="1"/>
</dbReference>
<dbReference type="GO" id="GO:0003677">
    <property type="term" value="F:DNA binding"/>
    <property type="evidence" value="ECO:0007669"/>
    <property type="project" value="InterPro"/>
</dbReference>
<accession>A0A316J877</accession>
<dbReference type="EMBL" id="QGDB01000003">
    <property type="protein sequence ID" value="PWL18127.1"/>
    <property type="molecule type" value="Genomic_DNA"/>
</dbReference>
<evidence type="ECO:0000313" key="4">
    <source>
        <dbReference type="Proteomes" id="UP000245865"/>
    </source>
</evidence>
<sequence length="204" mass="23002">MAMSASRPIAFSGGKLHSLRMNEKTKYPSELAERFQIRLPPGLRDRIKVYAEAHGRSMNTEIVRILEREFPEPWDMTGRVNELVEMLKAVKAGDQNDDNVQRIAMLIEETINGIVSGRIRGVDEHARNAIGTTWGEYQMDLAQNNDFNTSLDPEEAESLHHSGTTAKYVWPDGTIGPKPDDPFGSSERVSTRNPKDYDDPDFPD</sequence>
<evidence type="ECO:0000259" key="2">
    <source>
        <dbReference type="Pfam" id="PF03869"/>
    </source>
</evidence>
<dbReference type="InterPro" id="IPR005569">
    <property type="entry name" value="Arc_DNA-bd_dom"/>
</dbReference>
<evidence type="ECO:0000256" key="1">
    <source>
        <dbReference type="SAM" id="MobiDB-lite"/>
    </source>
</evidence>
<keyword evidence="4" id="KW-1185">Reference proteome</keyword>
<evidence type="ECO:0000313" key="3">
    <source>
        <dbReference type="EMBL" id="PWL18127.1"/>
    </source>
</evidence>
<comment type="caution">
    <text evidence="3">The sequence shown here is derived from an EMBL/GenBank/DDBJ whole genome shotgun (WGS) entry which is preliminary data.</text>
</comment>
<feature type="region of interest" description="Disordered" evidence="1">
    <location>
        <begin position="146"/>
        <end position="204"/>
    </location>
</feature>